<organism evidence="3 4">
    <name type="scientific">Thermococcus barophilus</name>
    <dbReference type="NCBI Taxonomy" id="55802"/>
    <lineage>
        <taxon>Archaea</taxon>
        <taxon>Methanobacteriati</taxon>
        <taxon>Methanobacteriota</taxon>
        <taxon>Thermococci</taxon>
        <taxon>Thermococcales</taxon>
        <taxon>Thermococcaceae</taxon>
        <taxon>Thermococcus</taxon>
    </lineage>
</organism>
<protein>
    <recommendedName>
        <fullName evidence="5">Cell wall-binding repeat 2 family protein</fullName>
    </recommendedName>
</protein>
<evidence type="ECO:0000256" key="1">
    <source>
        <dbReference type="SAM" id="Coils"/>
    </source>
</evidence>
<dbReference type="Proteomes" id="UP000066042">
    <property type="component" value="Chromosome"/>
</dbReference>
<dbReference type="Gene3D" id="3.40.50.12090">
    <property type="match status" value="1"/>
</dbReference>
<evidence type="ECO:0000256" key="2">
    <source>
        <dbReference type="SAM" id="MobiDB-lite"/>
    </source>
</evidence>
<dbReference type="GeneID" id="26135834"/>
<evidence type="ECO:0008006" key="5">
    <source>
        <dbReference type="Google" id="ProtNLM"/>
    </source>
</evidence>
<gene>
    <name evidence="3" type="ORF">TBCH5v1_0550</name>
</gene>
<proteinExistence type="predicted"/>
<feature type="compositionally biased region" description="Basic and acidic residues" evidence="2">
    <location>
        <begin position="380"/>
        <end position="411"/>
    </location>
</feature>
<dbReference type="PATRIC" id="fig|55802.8.peg.547"/>
<dbReference type="EMBL" id="CP013050">
    <property type="protein sequence ID" value="ALM74517.1"/>
    <property type="molecule type" value="Genomic_DNA"/>
</dbReference>
<keyword evidence="1" id="KW-0175">Coiled coil</keyword>
<dbReference type="RefSeq" id="WP_056933395.1">
    <property type="nucleotide sequence ID" value="NZ_CP013050.1"/>
</dbReference>
<dbReference type="STRING" id="55802.TBCH5v1_0550"/>
<dbReference type="AlphaFoldDB" id="A0A0S1X9Q3"/>
<sequence>MMGRKILALLFGFLVLASAAPLSKAQSGTATSLNLVILVSDNEADHTLAEKIAEYLNASVVVTPWGIYDPNVTSEIVARAPDLVLVIGGPNAVVDQYLSDLQDLGIPYVRRWGANRYKTNLAVLQYLFENYSELMKNVKVVIVYGEDVTAIRRAENITGRTIIIYVDEDNFENQTQILNLLNTTAVVIINTPYSENITERVRERIREKLNANVTCENTTISAEDALLAIQIAENRTVLAESLIANTSIPAAEKLLERAKDHLQEAKEAYNETKYGKAYGLAIAAKSLAEVVIKMGSEEMQVMMHKNETMKLKIQLEKLEDIIERLEELGFNVTEEKSLLEQVEQAYDNGNYELAKQLLAQLRDMIKTRYHSEKELIRVRWEEKEKHHGEGREHKEENRHGERHHEDHHNESGEENNS</sequence>
<feature type="region of interest" description="Disordered" evidence="2">
    <location>
        <begin position="380"/>
        <end position="417"/>
    </location>
</feature>
<feature type="coiled-coil region" evidence="1">
    <location>
        <begin position="308"/>
        <end position="335"/>
    </location>
</feature>
<evidence type="ECO:0000313" key="3">
    <source>
        <dbReference type="EMBL" id="ALM74517.1"/>
    </source>
</evidence>
<reference evidence="3 4" key="1">
    <citation type="journal article" date="2016" name="Genome Announc.">
        <title>Complete genome sequence of the hyperthermophilic and piezophilic archaeon Thermococcus barophilus Ch5, capable of growth at the expense of hydrogenogenesis from carbon monoxide and formate.</title>
        <authorList>
            <person name="Oger P."/>
            <person name="Sokolova T.G."/>
            <person name="Kozhevnikova D.A."/>
            <person name="Taranov E.A."/>
            <person name="Vannier P."/>
            <person name="Lee H.S."/>
            <person name="Kwon K.K."/>
            <person name="Kang S.G."/>
            <person name="Lee J.H."/>
            <person name="Bonch-Osmolovskaya E.A."/>
            <person name="Lebedinsky A.V."/>
        </authorList>
    </citation>
    <scope>NUCLEOTIDE SEQUENCE [LARGE SCALE GENOMIC DNA]</scope>
    <source>
        <strain evidence="4">Ch5</strain>
    </source>
</reference>
<accession>A0A0S1X9Q3</accession>
<evidence type="ECO:0000313" key="4">
    <source>
        <dbReference type="Proteomes" id="UP000066042"/>
    </source>
</evidence>
<name>A0A0S1X9Q3_THEBA</name>
<dbReference type="InterPro" id="IPR028082">
    <property type="entry name" value="Peripla_BP_I"/>
</dbReference>
<dbReference type="SUPFAM" id="SSF53822">
    <property type="entry name" value="Periplasmic binding protein-like I"/>
    <property type="match status" value="1"/>
</dbReference>